<dbReference type="CDD" id="cd22209">
    <property type="entry name" value="EMC10"/>
    <property type="match status" value="1"/>
</dbReference>
<dbReference type="GO" id="GO:0016042">
    <property type="term" value="P:lipid catabolic process"/>
    <property type="evidence" value="ECO:0007669"/>
    <property type="project" value="UniProtKB-KW"/>
</dbReference>
<evidence type="ECO:0000259" key="7">
    <source>
        <dbReference type="Pfam" id="PF04083"/>
    </source>
</evidence>
<evidence type="ECO:0000256" key="4">
    <source>
        <dbReference type="ARBA" id="ARBA00022963"/>
    </source>
</evidence>
<evidence type="ECO:0000313" key="9">
    <source>
        <dbReference type="Proteomes" id="UP000616769"/>
    </source>
</evidence>
<dbReference type="AlphaFoldDB" id="A0A132A070"/>
<dbReference type="FunFam" id="3.40.50.1820:FF:000057">
    <property type="entry name" value="Lipase"/>
    <property type="match status" value="1"/>
</dbReference>
<keyword evidence="6" id="KW-0325">Glycoprotein</keyword>
<comment type="caution">
    <text evidence="8">The sequence shown here is derived from an EMBL/GenBank/DDBJ whole genome shotgun (WGS) entry which is preliminary data.</text>
</comment>
<dbReference type="Gene3D" id="3.40.50.1820">
    <property type="entry name" value="alpha/beta hydrolase"/>
    <property type="match status" value="1"/>
</dbReference>
<name>A0A132A070_SARSC</name>
<dbReference type="GO" id="GO:0016787">
    <property type="term" value="F:hydrolase activity"/>
    <property type="evidence" value="ECO:0007669"/>
    <property type="project" value="UniProtKB-KW"/>
</dbReference>
<proteinExistence type="inferred from homology"/>
<evidence type="ECO:0000256" key="2">
    <source>
        <dbReference type="ARBA" id="ARBA00022729"/>
    </source>
</evidence>
<evidence type="ECO:0000256" key="6">
    <source>
        <dbReference type="ARBA" id="ARBA00023180"/>
    </source>
</evidence>
<evidence type="ECO:0000256" key="3">
    <source>
        <dbReference type="ARBA" id="ARBA00022801"/>
    </source>
</evidence>
<gene>
    <name evidence="8" type="ORF">QR98_0026110</name>
</gene>
<sequence>MLSERIETIAIGVWIVFLNALVIANGQGKTFEYRGLLTIQNNVPNIKQDPITDEQIQLLKNAAKNDAYYYVKAEAYQTLIFEHEKPYQTSLTYLPAKHLLESNLRDQLWISLDSNSKFVSLVENVPYDFGQEFLNSNTFNTSVFYSQTSLSLGADDPDQFRTIDQLIESRGFKVEHHSVETNDGYILLIHRILNPLKNDSTNIKPIILQHGLFGASSDFLINSPFLHSNNSKYGDNIAFALMQTGRYDVWLPNSRGNRYSLQHRNRSASDREFWNFSWDQMATEDLPAIIEYIRSRTKHQTVAYVGYSQGTTIMFTLLSLHPEYSSIIDPFVALAPVTFVNDLKTPISHLSISEPILRLIGGEFLPSPKTIDAMADALCSKTSFQSLCANLMFLFGGFDPEHLNTTRIGVYLHFTPSTTSTWDLAHWAQLTNRKVFQRFDYGSANKNRQKYGVPSPPMIPLEKIPTNAKIALFQGLNDELSTPNNLEILRGIFRKSGLKPILDYIIPNSEWTHLDFIVGRDSGKLFIDKMVEILDLYNSD</sequence>
<reference evidence="8 9" key="1">
    <citation type="journal article" date="2015" name="Parasit. Vectors">
        <title>Draft genome of the scabies mite.</title>
        <authorList>
            <person name="Rider S.D.Jr."/>
            <person name="Morgan M.S."/>
            <person name="Arlian L.G."/>
        </authorList>
    </citation>
    <scope>NUCLEOTIDE SEQUENCE [LARGE SCALE GENOMIC DNA]</scope>
    <source>
        <strain evidence="8">Arlian Lab</strain>
    </source>
</reference>
<protein>
    <submittedName>
        <fullName evidence="8">Gastric triacylglycerol lipase-like protein 2</fullName>
    </submittedName>
</protein>
<dbReference type="Proteomes" id="UP000616769">
    <property type="component" value="Unassembled WGS sequence"/>
</dbReference>
<dbReference type="Pfam" id="PF04083">
    <property type="entry name" value="Abhydro_lipase"/>
    <property type="match status" value="1"/>
</dbReference>
<dbReference type="EMBL" id="JXLN01007682">
    <property type="protein sequence ID" value="KPM04169.1"/>
    <property type="molecule type" value="Genomic_DNA"/>
</dbReference>
<comment type="similarity">
    <text evidence="1">Belongs to the AB hydrolase superfamily. Lipase family.</text>
</comment>
<keyword evidence="4" id="KW-0442">Lipid degradation</keyword>
<keyword evidence="2" id="KW-0732">Signal</keyword>
<keyword evidence="5" id="KW-0443">Lipid metabolism</keyword>
<keyword evidence="3" id="KW-0378">Hydrolase</keyword>
<feature type="domain" description="Partial AB-hydrolase lipase" evidence="7">
    <location>
        <begin position="164"/>
        <end position="222"/>
    </location>
</feature>
<dbReference type="VEuPathDB" id="VectorBase:SSCA004106"/>
<dbReference type="SUPFAM" id="SSF53474">
    <property type="entry name" value="alpha/beta-Hydrolases"/>
    <property type="match status" value="1"/>
</dbReference>
<organism evidence="8 9">
    <name type="scientific">Sarcoptes scabiei</name>
    <name type="common">Itch mite</name>
    <name type="synonym">Acarus scabiei</name>
    <dbReference type="NCBI Taxonomy" id="52283"/>
    <lineage>
        <taxon>Eukaryota</taxon>
        <taxon>Metazoa</taxon>
        <taxon>Ecdysozoa</taxon>
        <taxon>Arthropoda</taxon>
        <taxon>Chelicerata</taxon>
        <taxon>Arachnida</taxon>
        <taxon>Acari</taxon>
        <taxon>Acariformes</taxon>
        <taxon>Sarcoptiformes</taxon>
        <taxon>Astigmata</taxon>
        <taxon>Psoroptidia</taxon>
        <taxon>Sarcoptoidea</taxon>
        <taxon>Sarcoptidae</taxon>
        <taxon>Sarcoptinae</taxon>
        <taxon>Sarcoptes</taxon>
    </lineage>
</organism>
<dbReference type="OrthoDB" id="7958685at2759"/>
<evidence type="ECO:0000256" key="1">
    <source>
        <dbReference type="ARBA" id="ARBA00010701"/>
    </source>
</evidence>
<dbReference type="InterPro" id="IPR006693">
    <property type="entry name" value="AB_hydrolase_lipase"/>
</dbReference>
<evidence type="ECO:0000256" key="5">
    <source>
        <dbReference type="ARBA" id="ARBA00023098"/>
    </source>
</evidence>
<dbReference type="PANTHER" id="PTHR11005">
    <property type="entry name" value="LYSOSOMAL ACID LIPASE-RELATED"/>
    <property type="match status" value="1"/>
</dbReference>
<accession>A0A132A070</accession>
<evidence type="ECO:0000313" key="8">
    <source>
        <dbReference type="EMBL" id="KPM04169.1"/>
    </source>
</evidence>
<dbReference type="InterPro" id="IPR029058">
    <property type="entry name" value="AB_hydrolase_fold"/>
</dbReference>